<protein>
    <submittedName>
        <fullName evidence="2">Uncharacterized protein</fullName>
    </submittedName>
</protein>
<evidence type="ECO:0000313" key="2">
    <source>
        <dbReference type="EMBL" id="SQB64295.1"/>
    </source>
</evidence>
<evidence type="ECO:0000313" key="3">
    <source>
        <dbReference type="Proteomes" id="UP000250245"/>
    </source>
</evidence>
<dbReference type="EMBL" id="UASJ01000001">
    <property type="protein sequence ID" value="SQB64295.1"/>
    <property type="molecule type" value="Genomic_DNA"/>
</dbReference>
<feature type="region of interest" description="Disordered" evidence="1">
    <location>
        <begin position="1"/>
        <end position="54"/>
    </location>
</feature>
<name>A0A2X2YUN1_9ACTO</name>
<organism evidence="2 3">
    <name type="scientific">Mobiluncus curtisii</name>
    <dbReference type="NCBI Taxonomy" id="2051"/>
    <lineage>
        <taxon>Bacteria</taxon>
        <taxon>Bacillati</taxon>
        <taxon>Actinomycetota</taxon>
        <taxon>Actinomycetes</taxon>
        <taxon>Actinomycetales</taxon>
        <taxon>Actinomycetaceae</taxon>
        <taxon>Mobiluncus</taxon>
    </lineage>
</organism>
<accession>A0A2X2YUN1</accession>
<sequence length="54" mass="5171">MGHGSGFPATVPIESVEGNRSVGGAGTPALSTGLPQRCNPVTKRGAHGAVGGGD</sequence>
<dbReference type="AlphaFoldDB" id="A0A2X2YUN1"/>
<proteinExistence type="predicted"/>
<dbReference type="Proteomes" id="UP000250245">
    <property type="component" value="Unassembled WGS sequence"/>
</dbReference>
<reference evidence="2 3" key="1">
    <citation type="submission" date="2018-06" db="EMBL/GenBank/DDBJ databases">
        <authorList>
            <consortium name="Pathogen Informatics"/>
            <person name="Doyle S."/>
        </authorList>
    </citation>
    <scope>NUCLEOTIDE SEQUENCE [LARGE SCALE GENOMIC DNA]</scope>
    <source>
        <strain evidence="2 3">NCTC11820</strain>
    </source>
</reference>
<gene>
    <name evidence="2" type="ORF">NCTC11820_00630</name>
</gene>
<evidence type="ECO:0000256" key="1">
    <source>
        <dbReference type="SAM" id="MobiDB-lite"/>
    </source>
</evidence>